<evidence type="ECO:0000256" key="1">
    <source>
        <dbReference type="SAM" id="MobiDB-lite"/>
    </source>
</evidence>
<protein>
    <submittedName>
        <fullName evidence="2">Uncharacterized protein</fullName>
    </submittedName>
</protein>
<keyword evidence="3" id="KW-1185">Reference proteome</keyword>
<feature type="region of interest" description="Disordered" evidence="1">
    <location>
        <begin position="144"/>
        <end position="172"/>
    </location>
</feature>
<organism evidence="2 3">
    <name type="scientific">Pelobates cultripes</name>
    <name type="common">Western spadefoot toad</name>
    <dbReference type="NCBI Taxonomy" id="61616"/>
    <lineage>
        <taxon>Eukaryota</taxon>
        <taxon>Metazoa</taxon>
        <taxon>Chordata</taxon>
        <taxon>Craniata</taxon>
        <taxon>Vertebrata</taxon>
        <taxon>Euteleostomi</taxon>
        <taxon>Amphibia</taxon>
        <taxon>Batrachia</taxon>
        <taxon>Anura</taxon>
        <taxon>Pelobatoidea</taxon>
        <taxon>Pelobatidae</taxon>
        <taxon>Pelobates</taxon>
    </lineage>
</organism>
<feature type="compositionally biased region" description="Basic residues" evidence="1">
    <location>
        <begin position="154"/>
        <end position="172"/>
    </location>
</feature>
<dbReference type="EMBL" id="OW240915">
    <property type="protein sequence ID" value="CAH2284004.1"/>
    <property type="molecule type" value="Genomic_DNA"/>
</dbReference>
<evidence type="ECO:0000313" key="3">
    <source>
        <dbReference type="Proteomes" id="UP001295444"/>
    </source>
</evidence>
<proteinExistence type="predicted"/>
<accession>A0AAD1W2D7</accession>
<reference evidence="2" key="1">
    <citation type="submission" date="2022-03" db="EMBL/GenBank/DDBJ databases">
        <authorList>
            <person name="Alioto T."/>
            <person name="Alioto T."/>
            <person name="Gomez Garrido J."/>
        </authorList>
    </citation>
    <scope>NUCLEOTIDE SEQUENCE</scope>
</reference>
<dbReference type="AlphaFoldDB" id="A0AAD1W2D7"/>
<name>A0AAD1W2D7_PELCU</name>
<gene>
    <name evidence="2" type="ORF">PECUL_23A030249</name>
</gene>
<dbReference type="Proteomes" id="UP001295444">
    <property type="component" value="Chromosome 04"/>
</dbReference>
<sequence length="265" mass="29266">MATTPTKHPVSHWEEKFNAALIAICAAFWSRIESRQQQLQLTSTATGDVPNGDPVLMMEVLSISCPQPYGAACRAGTLQNSSPTNALAQTPTWTRRGEKMMSRNIHPHKLGDRDPHVDGEKCQDFPLPHSVPWEHAWKRYLPSAPGNQHSQRCLPKRSKPMLPRSKLKGKISRPHHTPLYIRVMANHSGTPGPKTEGDQTSACILLTLRKQPRHHATPHGTVSSPKSGNDMGKLAPVWDQRSGLLVWITGTFLNCGGRRLNLGVG</sequence>
<evidence type="ECO:0000313" key="2">
    <source>
        <dbReference type="EMBL" id="CAH2284004.1"/>
    </source>
</evidence>
<feature type="region of interest" description="Disordered" evidence="1">
    <location>
        <begin position="211"/>
        <end position="230"/>
    </location>
</feature>